<evidence type="ECO:0000313" key="3">
    <source>
        <dbReference type="Proteomes" id="UP000605848"/>
    </source>
</evidence>
<name>A0A937CWT4_9HYPH</name>
<keyword evidence="3" id="KW-1185">Reference proteome</keyword>
<sequence length="187" mass="20072">MKLLLAPALLLLLSACQGTGTAGSGALNDPVDLPPDYQVKAAPHLVTEYVRDALGPAEITSDVRSGQGLLGASSSVLVRYPVRTHSLGQQLIAKDWLLDSMEKTETGMRCITISVGRSMATGGETKFRASRPKVDGTSCGEGRSFVPYTELEQVAQRLKACRAKGEERCLLSTNLPDAQARKLMNQR</sequence>
<dbReference type="PROSITE" id="PS51257">
    <property type="entry name" value="PROKAR_LIPOPROTEIN"/>
    <property type="match status" value="1"/>
</dbReference>
<feature type="signal peptide" evidence="1">
    <location>
        <begin position="1"/>
        <end position="22"/>
    </location>
</feature>
<organism evidence="2 3">
    <name type="scientific">Microvirga aerilata</name>
    <dbReference type="NCBI Taxonomy" id="670292"/>
    <lineage>
        <taxon>Bacteria</taxon>
        <taxon>Pseudomonadati</taxon>
        <taxon>Pseudomonadota</taxon>
        <taxon>Alphaproteobacteria</taxon>
        <taxon>Hyphomicrobiales</taxon>
        <taxon>Methylobacteriaceae</taxon>
        <taxon>Microvirga</taxon>
    </lineage>
</organism>
<dbReference type="Proteomes" id="UP000605848">
    <property type="component" value="Unassembled WGS sequence"/>
</dbReference>
<reference evidence="2" key="1">
    <citation type="submission" date="2021-01" db="EMBL/GenBank/DDBJ databases">
        <title>Microvirga sp.</title>
        <authorList>
            <person name="Kim M.K."/>
        </authorList>
    </citation>
    <scope>NUCLEOTIDE SEQUENCE</scope>
    <source>
        <strain evidence="2">5420S-16</strain>
    </source>
</reference>
<dbReference type="RefSeq" id="WP_202058648.1">
    <property type="nucleotide sequence ID" value="NZ_JAEQMY010000010.1"/>
</dbReference>
<protein>
    <submittedName>
        <fullName evidence="2">Uncharacterized protein</fullName>
    </submittedName>
</protein>
<dbReference type="EMBL" id="JAEQMY010000010">
    <property type="protein sequence ID" value="MBL0404218.1"/>
    <property type="molecule type" value="Genomic_DNA"/>
</dbReference>
<evidence type="ECO:0000313" key="2">
    <source>
        <dbReference type="EMBL" id="MBL0404218.1"/>
    </source>
</evidence>
<gene>
    <name evidence="2" type="ORF">JKG68_09590</name>
</gene>
<comment type="caution">
    <text evidence="2">The sequence shown here is derived from an EMBL/GenBank/DDBJ whole genome shotgun (WGS) entry which is preliminary data.</text>
</comment>
<evidence type="ECO:0000256" key="1">
    <source>
        <dbReference type="SAM" id="SignalP"/>
    </source>
</evidence>
<keyword evidence="1" id="KW-0732">Signal</keyword>
<proteinExistence type="predicted"/>
<dbReference type="AlphaFoldDB" id="A0A937CWT4"/>
<accession>A0A937CWT4</accession>
<feature type="chain" id="PRO_5036737328" evidence="1">
    <location>
        <begin position="23"/>
        <end position="187"/>
    </location>
</feature>